<dbReference type="GO" id="GO:0005829">
    <property type="term" value="C:cytosol"/>
    <property type="evidence" value="ECO:0007669"/>
    <property type="project" value="TreeGrafter"/>
</dbReference>
<dbReference type="Gene3D" id="3.20.20.100">
    <property type="entry name" value="NADP-dependent oxidoreductase domain"/>
    <property type="match status" value="1"/>
</dbReference>
<proteinExistence type="predicted"/>
<evidence type="ECO:0000313" key="2">
    <source>
        <dbReference type="EMBL" id="MST50353.1"/>
    </source>
</evidence>
<dbReference type="Pfam" id="PF00248">
    <property type="entry name" value="Aldo_ket_red"/>
    <property type="match status" value="1"/>
</dbReference>
<keyword evidence="3" id="KW-1185">Reference proteome</keyword>
<comment type="caution">
    <text evidence="2">The sequence shown here is derived from an EMBL/GenBank/DDBJ whole genome shotgun (WGS) entry which is preliminary data.</text>
</comment>
<protein>
    <submittedName>
        <fullName evidence="2">Aldo/keto reductase</fullName>
    </submittedName>
</protein>
<dbReference type="PANTHER" id="PTHR43364">
    <property type="entry name" value="NADH-SPECIFIC METHYLGLYOXAL REDUCTASE-RELATED"/>
    <property type="match status" value="1"/>
</dbReference>
<dbReference type="SUPFAM" id="SSF51430">
    <property type="entry name" value="NAD(P)-linked oxidoreductase"/>
    <property type="match status" value="1"/>
</dbReference>
<dbReference type="Proteomes" id="UP000442535">
    <property type="component" value="Unassembled WGS sequence"/>
</dbReference>
<accession>A0A7K0K4E2</accession>
<feature type="domain" description="NADP-dependent oxidoreductase" evidence="1">
    <location>
        <begin position="16"/>
        <end position="326"/>
    </location>
</feature>
<dbReference type="PANTHER" id="PTHR43364:SF18">
    <property type="entry name" value="OXIDOREDUCTASE"/>
    <property type="match status" value="1"/>
</dbReference>
<name>A0A7K0K4E2_9ACTO</name>
<evidence type="ECO:0000313" key="3">
    <source>
        <dbReference type="Proteomes" id="UP000442535"/>
    </source>
</evidence>
<reference evidence="2 3" key="1">
    <citation type="submission" date="2019-08" db="EMBL/GenBank/DDBJ databases">
        <title>In-depth cultivation of the pig gut microbiome towards novel bacterial diversity and tailored functional studies.</title>
        <authorList>
            <person name="Wylensek D."/>
            <person name="Hitch T.C.A."/>
            <person name="Clavel T."/>
        </authorList>
    </citation>
    <scope>NUCLEOTIDE SEQUENCE [LARGE SCALE GENOMIC DNA]</scope>
    <source>
        <strain evidence="2 3">RF-GAM-744-WT-7</strain>
    </source>
</reference>
<evidence type="ECO:0000259" key="1">
    <source>
        <dbReference type="Pfam" id="PF00248"/>
    </source>
</evidence>
<organism evidence="2 3">
    <name type="scientific">Mobiluncus porci</name>
    <dbReference type="NCBI Taxonomy" id="2652278"/>
    <lineage>
        <taxon>Bacteria</taxon>
        <taxon>Bacillati</taxon>
        <taxon>Actinomycetota</taxon>
        <taxon>Actinomycetes</taxon>
        <taxon>Actinomycetales</taxon>
        <taxon>Actinomycetaceae</taxon>
        <taxon>Mobiluncus</taxon>
    </lineage>
</organism>
<gene>
    <name evidence="2" type="ORF">FYJ63_08955</name>
</gene>
<dbReference type="InterPro" id="IPR036812">
    <property type="entry name" value="NAD(P)_OxRdtase_dom_sf"/>
</dbReference>
<sequence>MELRRLGNTGLQVSALGLGTLTWGRDTLEAECAAQLEAFIEAGGNLLDTSPTYGEGEAQKVLGSLLGTGGNRIARREDLVIVSKSGVNRRGERTFVEASRSAMLASLDDTLRELGTDYVDLWMVQVPDPETNFDVVLATLSAAYRSGKARYVGLSNHASWQVAYGAARLGNTVGGGIADSGLGLPGLAAVTNEYSLLNRELEREILPAATALGVGVLGWSALGRGVLTGKYRNSTPPDSRGASLHLQGFVKPYLTSEKRRIVESVATAAEGLHESVLAVSLAWVLSRPGLSSAIVGARTGDQLVQILRSVETKLPRQVATALNEVSDPINPLN</sequence>
<dbReference type="EMBL" id="VUMY01000017">
    <property type="protein sequence ID" value="MST50353.1"/>
    <property type="molecule type" value="Genomic_DNA"/>
</dbReference>
<dbReference type="AlphaFoldDB" id="A0A7K0K4E2"/>
<dbReference type="RefSeq" id="WP_154545921.1">
    <property type="nucleotide sequence ID" value="NZ_VUMY01000017.1"/>
</dbReference>
<dbReference type="InterPro" id="IPR023210">
    <property type="entry name" value="NADP_OxRdtase_dom"/>
</dbReference>
<dbReference type="InterPro" id="IPR050523">
    <property type="entry name" value="AKR_Detox_Biosynth"/>
</dbReference>